<accession>A0A140KZ73</accession>
<evidence type="ECO:0000256" key="6">
    <source>
        <dbReference type="SAM" id="Phobius"/>
    </source>
</evidence>
<dbReference type="GO" id="GO:0032153">
    <property type="term" value="C:cell division site"/>
    <property type="evidence" value="ECO:0007669"/>
    <property type="project" value="TreeGrafter"/>
</dbReference>
<feature type="transmembrane region" description="Helical" evidence="6">
    <location>
        <begin position="299"/>
        <end position="326"/>
    </location>
</feature>
<keyword evidence="3" id="KW-0133">Cell shape</keyword>
<keyword evidence="4 6" id="KW-1133">Transmembrane helix</keyword>
<dbReference type="InterPro" id="IPR001182">
    <property type="entry name" value="FtsW/RodA"/>
</dbReference>
<feature type="transmembrane region" description="Helical" evidence="6">
    <location>
        <begin position="36"/>
        <end position="52"/>
    </location>
</feature>
<evidence type="ECO:0000313" key="7">
    <source>
        <dbReference type="EMBL" id="KXG73598.1"/>
    </source>
</evidence>
<evidence type="ECO:0000256" key="1">
    <source>
        <dbReference type="ARBA" id="ARBA00004141"/>
    </source>
</evidence>
<evidence type="ECO:0000256" key="2">
    <source>
        <dbReference type="ARBA" id="ARBA00022692"/>
    </source>
</evidence>
<dbReference type="GO" id="GO:0008360">
    <property type="term" value="P:regulation of cell shape"/>
    <property type="evidence" value="ECO:0007669"/>
    <property type="project" value="UniProtKB-KW"/>
</dbReference>
<feature type="transmembrane region" description="Helical" evidence="6">
    <location>
        <begin position="224"/>
        <end position="243"/>
    </location>
</feature>
<dbReference type="PANTHER" id="PTHR30474">
    <property type="entry name" value="CELL CYCLE PROTEIN"/>
    <property type="match status" value="1"/>
</dbReference>
<feature type="transmembrane region" description="Helical" evidence="6">
    <location>
        <begin position="338"/>
        <end position="362"/>
    </location>
</feature>
<feature type="transmembrane region" description="Helical" evidence="6">
    <location>
        <begin position="202"/>
        <end position="218"/>
    </location>
</feature>
<dbReference type="STRING" id="520762.AN619_30840"/>
<evidence type="ECO:0000256" key="4">
    <source>
        <dbReference type="ARBA" id="ARBA00022989"/>
    </source>
</evidence>
<keyword evidence="2 6" id="KW-0812">Transmembrane</keyword>
<evidence type="ECO:0000313" key="8">
    <source>
        <dbReference type="Proteomes" id="UP000070456"/>
    </source>
</evidence>
<evidence type="ECO:0000256" key="3">
    <source>
        <dbReference type="ARBA" id="ARBA00022960"/>
    </source>
</evidence>
<reference evidence="7 8" key="1">
    <citation type="submission" date="2015-12" db="EMBL/GenBank/DDBJ databases">
        <title>Draft genome sequence of the thermoanaerobe Thermotalea metallivorans, an isolate from the runoff channel of the Great Artesian Basin, Australia.</title>
        <authorList>
            <person name="Patel B.K."/>
        </authorList>
    </citation>
    <scope>NUCLEOTIDE SEQUENCE [LARGE SCALE GENOMIC DNA]</scope>
    <source>
        <strain evidence="7 8">B2-1</strain>
    </source>
</reference>
<dbReference type="PANTHER" id="PTHR30474:SF3">
    <property type="entry name" value="PEPTIDOGLYCAN GLYCOSYLTRANSFERASE RODA"/>
    <property type="match status" value="1"/>
</dbReference>
<dbReference type="GO" id="GO:0015648">
    <property type="term" value="F:lipid-linked peptidoglycan transporter activity"/>
    <property type="evidence" value="ECO:0007669"/>
    <property type="project" value="TreeGrafter"/>
</dbReference>
<organism evidence="7 8">
    <name type="scientific">Thermotalea metallivorans</name>
    <dbReference type="NCBI Taxonomy" id="520762"/>
    <lineage>
        <taxon>Bacteria</taxon>
        <taxon>Bacillati</taxon>
        <taxon>Bacillota</taxon>
        <taxon>Clostridia</taxon>
        <taxon>Peptostreptococcales</taxon>
        <taxon>Thermotaleaceae</taxon>
        <taxon>Thermotalea</taxon>
    </lineage>
</organism>
<dbReference type="EMBL" id="LOEE01000107">
    <property type="protein sequence ID" value="KXG73598.1"/>
    <property type="molecule type" value="Genomic_DNA"/>
</dbReference>
<comment type="subcellular location">
    <subcellularLocation>
        <location evidence="1">Membrane</location>
        <topology evidence="1">Multi-pass membrane protein</topology>
    </subcellularLocation>
</comment>
<dbReference type="Proteomes" id="UP000070456">
    <property type="component" value="Unassembled WGS sequence"/>
</dbReference>
<keyword evidence="5 6" id="KW-0472">Membrane</keyword>
<gene>
    <name evidence="7" type="primary">rodA</name>
    <name evidence="7" type="ORF">AN619_30840</name>
</gene>
<dbReference type="OrthoDB" id="9812661at2"/>
<dbReference type="AlphaFoldDB" id="A0A140KZ73"/>
<feature type="transmembrane region" description="Helical" evidence="6">
    <location>
        <begin position="64"/>
        <end position="81"/>
    </location>
</feature>
<dbReference type="GO" id="GO:0005886">
    <property type="term" value="C:plasma membrane"/>
    <property type="evidence" value="ECO:0007669"/>
    <property type="project" value="TreeGrafter"/>
</dbReference>
<dbReference type="RefSeq" id="WP_068558142.1">
    <property type="nucleotide sequence ID" value="NZ_LOEE01000107.1"/>
</dbReference>
<feature type="transmembrane region" description="Helical" evidence="6">
    <location>
        <begin position="121"/>
        <end position="138"/>
    </location>
</feature>
<keyword evidence="8" id="KW-1185">Reference proteome</keyword>
<feature type="transmembrane region" description="Helical" evidence="6">
    <location>
        <begin position="374"/>
        <end position="395"/>
    </location>
</feature>
<feature type="transmembrane region" description="Helical" evidence="6">
    <location>
        <begin position="180"/>
        <end position="197"/>
    </location>
</feature>
<proteinExistence type="predicted"/>
<feature type="transmembrane region" description="Helical" evidence="6">
    <location>
        <begin position="159"/>
        <end position="174"/>
    </location>
</feature>
<feature type="transmembrane region" description="Helical" evidence="6">
    <location>
        <begin position="93"/>
        <end position="109"/>
    </location>
</feature>
<dbReference type="Pfam" id="PF01098">
    <property type="entry name" value="FTSW_RODA_SPOVE"/>
    <property type="match status" value="1"/>
</dbReference>
<dbReference type="GO" id="GO:0051301">
    <property type="term" value="P:cell division"/>
    <property type="evidence" value="ECO:0007669"/>
    <property type="project" value="InterPro"/>
</dbReference>
<name>A0A140KZ73_9FIRM</name>
<protein>
    <submittedName>
        <fullName evidence="7">Putative FtsW-like protein</fullName>
    </submittedName>
</protein>
<comment type="caution">
    <text evidence="7">The sequence shown here is derived from an EMBL/GenBank/DDBJ whole genome shotgun (WGS) entry which is preliminary data.</text>
</comment>
<evidence type="ECO:0000256" key="5">
    <source>
        <dbReference type="ARBA" id="ARBA00023136"/>
    </source>
</evidence>
<dbReference type="PATRIC" id="fig|520762.4.peg.3402"/>
<feature type="transmembrane region" description="Helical" evidence="6">
    <location>
        <begin position="12"/>
        <end position="29"/>
    </location>
</feature>
<sequence>MLKKIISYRAPQNLIVIIDIMALVLLFSFRGYFDQTIFISGTLFVSIIYFFNRFLLRFSPGDHYLFLIMSMLVSIGIIMIYRIHPVYGFKQTIWFGVGMTAFFLSYFTIKKVNDWEKWTIAYAAGAFVLFVSTLIFGVKIKGATNWIKVAGHSFQPAELIKLLFVFFLASYYTNKERLKTPYVFFAIVYAHIGFLFIQRDLGTAMLFFLVFMTILYIYEDQRKFVLYNIIGASLPAVISYFVINHVRVRIETWIDPWRFIDSKGYQITQSLFAIASGGFFGTGIGLGHPEFIPEVHNDFIFSAICEEMGIFGGMAIILLFLILIYRGFKIALHQQQKFFRIVALGITAMLGYQAFIILGGVIKMIPLTGVTLPFVSYGGSSLVSSFAALGILQVASEELEMEQEEGYGSRIQKDY</sequence>